<dbReference type="Gene3D" id="3.40.50.1820">
    <property type="entry name" value="alpha/beta hydrolase"/>
    <property type="match status" value="1"/>
</dbReference>
<dbReference type="InterPro" id="IPR050266">
    <property type="entry name" value="AB_hydrolase_sf"/>
</dbReference>
<dbReference type="PANTHER" id="PTHR43798">
    <property type="entry name" value="MONOACYLGLYCEROL LIPASE"/>
    <property type="match status" value="1"/>
</dbReference>
<gene>
    <name evidence="3" type="ORF">A7K91_01165</name>
</gene>
<reference evidence="3 4" key="1">
    <citation type="submission" date="2016-05" db="EMBL/GenBank/DDBJ databases">
        <title>Paenibacillus oryzae. sp. nov., isolated from the rice root.</title>
        <authorList>
            <person name="Zhang J."/>
            <person name="Zhang X."/>
        </authorList>
    </citation>
    <scope>NUCLEOTIDE SEQUENCE [LARGE SCALE GENOMIC DNA]</scope>
    <source>
        <strain evidence="3 4">1DrF-4</strain>
    </source>
</reference>
<dbReference type="SUPFAM" id="SSF53474">
    <property type="entry name" value="alpha/beta-Hydrolases"/>
    <property type="match status" value="1"/>
</dbReference>
<name>A0A1A5YA61_9BACL</name>
<dbReference type="EMBL" id="LYPA01000080">
    <property type="protein sequence ID" value="OBR62516.1"/>
    <property type="molecule type" value="Genomic_DNA"/>
</dbReference>
<feature type="domain" description="AB hydrolase-1" evidence="2">
    <location>
        <begin position="6"/>
        <end position="49"/>
    </location>
</feature>
<keyword evidence="1" id="KW-0378">Hydrolase</keyword>
<dbReference type="PANTHER" id="PTHR43798:SF31">
    <property type="entry name" value="AB HYDROLASE SUPERFAMILY PROTEIN YCLE"/>
    <property type="match status" value="1"/>
</dbReference>
<dbReference type="GO" id="GO:0016787">
    <property type="term" value="F:hydrolase activity"/>
    <property type="evidence" value="ECO:0007669"/>
    <property type="project" value="UniProtKB-KW"/>
</dbReference>
<dbReference type="Pfam" id="PF00561">
    <property type="entry name" value="Abhydrolase_1"/>
    <property type="match status" value="1"/>
</dbReference>
<dbReference type="InterPro" id="IPR000073">
    <property type="entry name" value="AB_hydrolase_1"/>
</dbReference>
<dbReference type="AlphaFoldDB" id="A0A1A5YA61"/>
<dbReference type="STRING" id="1844972.A7K91_01165"/>
<sequence>MLITLDVPHPYILAGHSFGGLIARLYASRYPHHVSGLVLIDAAAEYKELAYEEVLPDKLLAQNKENYSNPLMNRERIDKPLSYKQAAESILKSDLDIVILIRGLPGGDNGEWPYEEIMKIDQKMQENFQRLSTSSKCRMAADSDHYIHQDEPNIVIEEIAALIKGE</sequence>
<evidence type="ECO:0000259" key="2">
    <source>
        <dbReference type="Pfam" id="PF00561"/>
    </source>
</evidence>
<evidence type="ECO:0000256" key="1">
    <source>
        <dbReference type="ARBA" id="ARBA00022801"/>
    </source>
</evidence>
<dbReference type="GO" id="GO:0016020">
    <property type="term" value="C:membrane"/>
    <property type="evidence" value="ECO:0007669"/>
    <property type="project" value="TreeGrafter"/>
</dbReference>
<accession>A0A1A5YA61</accession>
<evidence type="ECO:0000313" key="3">
    <source>
        <dbReference type="EMBL" id="OBR62516.1"/>
    </source>
</evidence>
<dbReference type="Proteomes" id="UP000092024">
    <property type="component" value="Unassembled WGS sequence"/>
</dbReference>
<dbReference type="InterPro" id="IPR029058">
    <property type="entry name" value="AB_hydrolase_fold"/>
</dbReference>
<protein>
    <recommendedName>
        <fullName evidence="2">AB hydrolase-1 domain-containing protein</fullName>
    </recommendedName>
</protein>
<proteinExistence type="predicted"/>
<organism evidence="3 4">
    <name type="scientific">Paenibacillus oryzae</name>
    <dbReference type="NCBI Taxonomy" id="1844972"/>
    <lineage>
        <taxon>Bacteria</taxon>
        <taxon>Bacillati</taxon>
        <taxon>Bacillota</taxon>
        <taxon>Bacilli</taxon>
        <taxon>Bacillales</taxon>
        <taxon>Paenibacillaceae</taxon>
        <taxon>Paenibacillus</taxon>
    </lineage>
</organism>
<evidence type="ECO:0000313" key="4">
    <source>
        <dbReference type="Proteomes" id="UP000092024"/>
    </source>
</evidence>
<keyword evidence="4" id="KW-1185">Reference proteome</keyword>
<comment type="caution">
    <text evidence="3">The sequence shown here is derived from an EMBL/GenBank/DDBJ whole genome shotgun (WGS) entry which is preliminary data.</text>
</comment>